<proteinExistence type="predicted"/>
<gene>
    <name evidence="1" type="ORF">MKW98_023458</name>
</gene>
<sequence>MISSFSRWKDTLNSQRFTDGKTQRICKVSLPNPCTLKGHLMDAFKMFGYHQVAKWNETKVIFKILNKDGSTDPDVYGYKQVLTRNSSLGISKKWAYYTSK</sequence>
<dbReference type="AlphaFoldDB" id="A0AAD4SYU4"/>
<protein>
    <submittedName>
        <fullName evidence="1">Uncharacterized protein</fullName>
    </submittedName>
</protein>
<comment type="caution">
    <text evidence="1">The sequence shown here is derived from an EMBL/GenBank/DDBJ whole genome shotgun (WGS) entry which is preliminary data.</text>
</comment>
<organism evidence="1 2">
    <name type="scientific">Papaver atlanticum</name>
    <dbReference type="NCBI Taxonomy" id="357466"/>
    <lineage>
        <taxon>Eukaryota</taxon>
        <taxon>Viridiplantae</taxon>
        <taxon>Streptophyta</taxon>
        <taxon>Embryophyta</taxon>
        <taxon>Tracheophyta</taxon>
        <taxon>Spermatophyta</taxon>
        <taxon>Magnoliopsida</taxon>
        <taxon>Ranunculales</taxon>
        <taxon>Papaveraceae</taxon>
        <taxon>Papaveroideae</taxon>
        <taxon>Papaver</taxon>
    </lineage>
</organism>
<keyword evidence="2" id="KW-1185">Reference proteome</keyword>
<name>A0AAD4SYU4_9MAGN</name>
<accession>A0AAD4SYU4</accession>
<dbReference type="EMBL" id="JAJJMB010007708">
    <property type="protein sequence ID" value="KAI3927857.1"/>
    <property type="molecule type" value="Genomic_DNA"/>
</dbReference>
<dbReference type="Proteomes" id="UP001202328">
    <property type="component" value="Unassembled WGS sequence"/>
</dbReference>
<evidence type="ECO:0000313" key="2">
    <source>
        <dbReference type="Proteomes" id="UP001202328"/>
    </source>
</evidence>
<reference evidence="1" key="1">
    <citation type="submission" date="2022-04" db="EMBL/GenBank/DDBJ databases">
        <title>A functionally conserved STORR gene fusion in Papaver species that diverged 16.8 million years ago.</title>
        <authorList>
            <person name="Catania T."/>
        </authorList>
    </citation>
    <scope>NUCLEOTIDE SEQUENCE</scope>
    <source>
        <strain evidence="1">S-188037</strain>
    </source>
</reference>
<evidence type="ECO:0000313" key="1">
    <source>
        <dbReference type="EMBL" id="KAI3927857.1"/>
    </source>
</evidence>